<accession>A0A5M3M927</accession>
<dbReference type="Proteomes" id="UP000053558">
    <property type="component" value="Unassembled WGS sequence"/>
</dbReference>
<evidence type="ECO:0000313" key="2">
    <source>
        <dbReference type="Proteomes" id="UP000053558"/>
    </source>
</evidence>
<evidence type="ECO:0000313" key="1">
    <source>
        <dbReference type="EMBL" id="EIW75426.1"/>
    </source>
</evidence>
<protein>
    <submittedName>
        <fullName evidence="1">Uncharacterized protein</fullName>
    </submittedName>
</protein>
<reference evidence="2" key="1">
    <citation type="journal article" date="2012" name="Science">
        <title>The Paleozoic origin of enzymatic lignin decomposition reconstructed from 31 fungal genomes.</title>
        <authorList>
            <person name="Floudas D."/>
            <person name="Binder M."/>
            <person name="Riley R."/>
            <person name="Barry K."/>
            <person name="Blanchette R.A."/>
            <person name="Henrissat B."/>
            <person name="Martinez A.T."/>
            <person name="Otillar R."/>
            <person name="Spatafora J.W."/>
            <person name="Yadav J.S."/>
            <person name="Aerts A."/>
            <person name="Benoit I."/>
            <person name="Boyd A."/>
            <person name="Carlson A."/>
            <person name="Copeland A."/>
            <person name="Coutinho P.M."/>
            <person name="de Vries R.P."/>
            <person name="Ferreira P."/>
            <person name="Findley K."/>
            <person name="Foster B."/>
            <person name="Gaskell J."/>
            <person name="Glotzer D."/>
            <person name="Gorecki P."/>
            <person name="Heitman J."/>
            <person name="Hesse C."/>
            <person name="Hori C."/>
            <person name="Igarashi K."/>
            <person name="Jurgens J.A."/>
            <person name="Kallen N."/>
            <person name="Kersten P."/>
            <person name="Kohler A."/>
            <person name="Kuees U."/>
            <person name="Kumar T.K.A."/>
            <person name="Kuo A."/>
            <person name="LaButti K."/>
            <person name="Larrondo L.F."/>
            <person name="Lindquist E."/>
            <person name="Ling A."/>
            <person name="Lombard V."/>
            <person name="Lucas S."/>
            <person name="Lundell T."/>
            <person name="Martin R."/>
            <person name="McLaughlin D.J."/>
            <person name="Morgenstern I."/>
            <person name="Morin E."/>
            <person name="Murat C."/>
            <person name="Nagy L.G."/>
            <person name="Nolan M."/>
            <person name="Ohm R.A."/>
            <person name="Patyshakuliyeva A."/>
            <person name="Rokas A."/>
            <person name="Ruiz-Duenas F.J."/>
            <person name="Sabat G."/>
            <person name="Salamov A."/>
            <person name="Samejima M."/>
            <person name="Schmutz J."/>
            <person name="Slot J.C."/>
            <person name="St John F."/>
            <person name="Stenlid J."/>
            <person name="Sun H."/>
            <person name="Sun S."/>
            <person name="Syed K."/>
            <person name="Tsang A."/>
            <person name="Wiebenga A."/>
            <person name="Young D."/>
            <person name="Pisabarro A."/>
            <person name="Eastwood D.C."/>
            <person name="Martin F."/>
            <person name="Cullen D."/>
            <person name="Grigoriev I.V."/>
            <person name="Hibbett D.S."/>
        </authorList>
    </citation>
    <scope>NUCLEOTIDE SEQUENCE [LARGE SCALE GENOMIC DNA]</scope>
    <source>
        <strain evidence="2">RWD-64-598 SS2</strain>
    </source>
</reference>
<organism evidence="1 2">
    <name type="scientific">Coniophora puteana (strain RWD-64-598)</name>
    <name type="common">Brown rot fungus</name>
    <dbReference type="NCBI Taxonomy" id="741705"/>
    <lineage>
        <taxon>Eukaryota</taxon>
        <taxon>Fungi</taxon>
        <taxon>Dikarya</taxon>
        <taxon>Basidiomycota</taxon>
        <taxon>Agaricomycotina</taxon>
        <taxon>Agaricomycetes</taxon>
        <taxon>Agaricomycetidae</taxon>
        <taxon>Boletales</taxon>
        <taxon>Coniophorineae</taxon>
        <taxon>Coniophoraceae</taxon>
        <taxon>Coniophora</taxon>
    </lineage>
</organism>
<proteinExistence type="predicted"/>
<name>A0A5M3M927_CONPW</name>
<dbReference type="AlphaFoldDB" id="A0A5M3M927"/>
<comment type="caution">
    <text evidence="1">The sequence shown here is derived from an EMBL/GenBank/DDBJ whole genome shotgun (WGS) entry which is preliminary data.</text>
</comment>
<sequence>MKPSHQVDKKIVSDFEASNTKANPRKGVYGVPSVAIKAIKVRTNIMSPTSGATRPLPAQDISWRHYLLRVYHAGPTTEFDHIIPMMDEGDSYWVSPALTLLLLVLREMVKRIFSSQSSRSRGFLEGRRGGNTQFRRNRAGRRCICETWRIENTGKSRRERDRMMSLQ</sequence>
<dbReference type="EMBL" id="JH711588">
    <property type="protein sequence ID" value="EIW75426.1"/>
    <property type="molecule type" value="Genomic_DNA"/>
</dbReference>
<gene>
    <name evidence="1" type="ORF">CONPUDRAFT_77123</name>
</gene>
<dbReference type="RefSeq" id="XP_007774155.1">
    <property type="nucleotide sequence ID" value="XM_007775965.1"/>
</dbReference>
<keyword evidence="2" id="KW-1185">Reference proteome</keyword>
<dbReference type="GeneID" id="19209573"/>
<dbReference type="KEGG" id="cput:CONPUDRAFT_77123"/>